<evidence type="ECO:0000313" key="2">
    <source>
        <dbReference type="Proteomes" id="UP000288096"/>
    </source>
</evidence>
<gene>
    <name evidence="1" type="ORF">DENIS_3830</name>
</gene>
<dbReference type="Gene3D" id="2.60.120.10">
    <property type="entry name" value="Jelly Rolls"/>
    <property type="match status" value="1"/>
</dbReference>
<dbReference type="AlphaFoldDB" id="A0A401G0Y0"/>
<accession>A0A401G0Y0</accession>
<keyword evidence="2" id="KW-1185">Reference proteome</keyword>
<name>A0A401G0Y0_9BACT</name>
<dbReference type="Proteomes" id="UP000288096">
    <property type="component" value="Unassembled WGS sequence"/>
</dbReference>
<reference evidence="2" key="1">
    <citation type="submission" date="2017-11" db="EMBL/GenBank/DDBJ databases">
        <authorList>
            <person name="Watanabe M."/>
            <person name="Kojima H."/>
        </authorList>
    </citation>
    <scope>NUCLEOTIDE SEQUENCE [LARGE SCALE GENOMIC DNA]</scope>
    <source>
        <strain evidence="2">Tokyo 01</strain>
    </source>
</reference>
<dbReference type="InterPro" id="IPR014710">
    <property type="entry name" value="RmlC-like_jellyroll"/>
</dbReference>
<comment type="caution">
    <text evidence="1">The sequence shown here is derived from an EMBL/GenBank/DDBJ whole genome shotgun (WGS) entry which is preliminary data.</text>
</comment>
<dbReference type="InterPro" id="IPR011051">
    <property type="entry name" value="RmlC_Cupin_sf"/>
</dbReference>
<reference evidence="2" key="2">
    <citation type="submission" date="2019-01" db="EMBL/GenBank/DDBJ databases">
        <title>Genome sequence of Desulfonema ishimotonii strain Tokyo 01.</title>
        <authorList>
            <person name="Fukui M."/>
        </authorList>
    </citation>
    <scope>NUCLEOTIDE SEQUENCE [LARGE SCALE GENOMIC DNA]</scope>
    <source>
        <strain evidence="2">Tokyo 01</strain>
    </source>
</reference>
<dbReference type="SUPFAM" id="SSF51182">
    <property type="entry name" value="RmlC-like cupins"/>
    <property type="match status" value="1"/>
</dbReference>
<evidence type="ECO:0000313" key="1">
    <source>
        <dbReference type="EMBL" id="GBC62846.1"/>
    </source>
</evidence>
<proteinExistence type="predicted"/>
<dbReference type="OrthoDB" id="7059163at2"/>
<sequence length="213" mass="24500">MISEAPSELLAYCEQWNEDMAGFESEAGQIEYIRETLPDLLSDHSLVRQILEKIAGGGAYPDVRRCGAFQNELLLYLSPEQRFSLRLYFHEPGRYTVIHDHSSWGISGTPRGELGVIRYRREDDGKRPGYARLSECGRRILSPGEVDVTLPLDRGIHQTGSPEHRISVMLSVYGRPVRRLYFNQFDPENNRVHRVWPPRMKKKMLAGQALKEM</sequence>
<organism evidence="1 2">
    <name type="scientific">Desulfonema ishimotonii</name>
    <dbReference type="NCBI Taxonomy" id="45657"/>
    <lineage>
        <taxon>Bacteria</taxon>
        <taxon>Pseudomonadati</taxon>
        <taxon>Thermodesulfobacteriota</taxon>
        <taxon>Desulfobacteria</taxon>
        <taxon>Desulfobacterales</taxon>
        <taxon>Desulfococcaceae</taxon>
        <taxon>Desulfonema</taxon>
    </lineage>
</organism>
<protein>
    <recommendedName>
        <fullName evidence="3">Cysteine dioxygenase</fullName>
    </recommendedName>
</protein>
<evidence type="ECO:0008006" key="3">
    <source>
        <dbReference type="Google" id="ProtNLM"/>
    </source>
</evidence>
<dbReference type="EMBL" id="BEXT01000001">
    <property type="protein sequence ID" value="GBC62846.1"/>
    <property type="molecule type" value="Genomic_DNA"/>
</dbReference>